<feature type="transmembrane region" description="Helical" evidence="4">
    <location>
        <begin position="210"/>
        <end position="232"/>
    </location>
</feature>
<gene>
    <name evidence="6" type="ORF">CS062_10175</name>
</gene>
<evidence type="ECO:0000256" key="2">
    <source>
        <dbReference type="ARBA" id="ARBA00012438"/>
    </source>
</evidence>
<evidence type="ECO:0000259" key="5">
    <source>
        <dbReference type="SMART" id="SM00387"/>
    </source>
</evidence>
<dbReference type="Pfam" id="PF02518">
    <property type="entry name" value="HATPase_c"/>
    <property type="match status" value="1"/>
</dbReference>
<evidence type="ECO:0000313" key="7">
    <source>
        <dbReference type="Proteomes" id="UP000231501"/>
    </source>
</evidence>
<feature type="transmembrane region" description="Helical" evidence="4">
    <location>
        <begin position="179"/>
        <end position="198"/>
    </location>
</feature>
<feature type="region of interest" description="Disordered" evidence="3">
    <location>
        <begin position="1"/>
        <end position="22"/>
    </location>
</feature>
<dbReference type="PANTHER" id="PTHR34220">
    <property type="entry name" value="SENSOR HISTIDINE KINASE YPDA"/>
    <property type="match status" value="1"/>
</dbReference>
<dbReference type="EMBL" id="PEOG01000022">
    <property type="protein sequence ID" value="PIM53377.1"/>
    <property type="molecule type" value="Genomic_DNA"/>
</dbReference>
<reference evidence="6 7" key="1">
    <citation type="submission" date="2017-11" db="EMBL/GenBank/DDBJ databases">
        <title>Draft genome sequence of Mitsuaria sp. HWN-4.</title>
        <authorList>
            <person name="Gundlapally S.R."/>
        </authorList>
    </citation>
    <scope>NUCLEOTIDE SEQUENCE [LARGE SCALE GENOMIC DNA]</scope>
    <source>
        <strain evidence="6 7">HWN-4</strain>
    </source>
</reference>
<comment type="catalytic activity">
    <reaction evidence="1">
        <text>ATP + protein L-histidine = ADP + protein N-phospho-L-histidine.</text>
        <dbReference type="EC" id="2.7.13.3"/>
    </reaction>
</comment>
<evidence type="ECO:0000256" key="4">
    <source>
        <dbReference type="SAM" id="Phobius"/>
    </source>
</evidence>
<dbReference type="GO" id="GO:0016020">
    <property type="term" value="C:membrane"/>
    <property type="evidence" value="ECO:0007669"/>
    <property type="project" value="InterPro"/>
</dbReference>
<dbReference type="InterPro" id="IPR004358">
    <property type="entry name" value="Sig_transdc_His_kin-like_C"/>
</dbReference>
<proteinExistence type="predicted"/>
<evidence type="ECO:0000313" key="6">
    <source>
        <dbReference type="EMBL" id="PIM53377.1"/>
    </source>
</evidence>
<organism evidence="6 7">
    <name type="scientific">Roseateles chitinivorans</name>
    <dbReference type="NCBI Taxonomy" id="2917965"/>
    <lineage>
        <taxon>Bacteria</taxon>
        <taxon>Pseudomonadati</taxon>
        <taxon>Pseudomonadota</taxon>
        <taxon>Betaproteobacteria</taxon>
        <taxon>Burkholderiales</taxon>
        <taxon>Sphaerotilaceae</taxon>
        <taxon>Roseateles</taxon>
    </lineage>
</organism>
<keyword evidence="7" id="KW-1185">Reference proteome</keyword>
<feature type="region of interest" description="Disordered" evidence="3">
    <location>
        <begin position="51"/>
        <end position="94"/>
    </location>
</feature>
<feature type="compositionally biased region" description="Low complexity" evidence="3">
    <location>
        <begin position="66"/>
        <end position="86"/>
    </location>
</feature>
<accession>A0A2G9CAD8</accession>
<sequence>MHADQRRLLPHPRPVRHQAGPLDVDEQSRAVTDMDLHGRRVCRLRPPQAGLVRPRAASSHGRWRAPRAAARMPPMSDASPSLTGPAGEPPAPRRSAREAALQLFNLRMIAAAFYFCLAMAGARSLTWLTHDDGVGDWLMEWLRFTRQTLLTALSVLVALALAEALLARLRVRWPLAVRAVAVAAGATVGTLLRFQVANFGVPDAPLHWDWLLSTTLLWLVLGGFFAALLHGVREERSAQARLAELARQHDRLQAQQLEAQFSALNAQIEPHFLFNTLANVKRLYETAPERGRDMMASLIAYLRAALPSMRQGMSTLGQELELARSYLTILQMRMGERLRFDIEADAALFATPLPPMVLPTLVENAIKHGLSPLPEGGRIDITARREPAGAGLLLEVRDTGQGFAASGGSGVGLANTRARLMAMFGREAWLELESAEPRGVIARVRVPVAGTARSAPAAPATPAGALP</sequence>
<dbReference type="AlphaFoldDB" id="A0A2G9CAD8"/>
<dbReference type="InterPro" id="IPR003594">
    <property type="entry name" value="HATPase_dom"/>
</dbReference>
<feature type="domain" description="Histidine kinase/HSP90-like ATPase" evidence="5">
    <location>
        <begin position="353"/>
        <end position="450"/>
    </location>
</feature>
<dbReference type="Gene3D" id="3.30.565.10">
    <property type="entry name" value="Histidine kinase-like ATPase, C-terminal domain"/>
    <property type="match status" value="1"/>
</dbReference>
<dbReference type="Proteomes" id="UP000231501">
    <property type="component" value="Unassembled WGS sequence"/>
</dbReference>
<dbReference type="PANTHER" id="PTHR34220:SF9">
    <property type="entry name" value="SIGNAL TRANSDUCTION HISTIDINE KINASE INTERNAL REGION DOMAIN-CONTAINING PROTEIN"/>
    <property type="match status" value="1"/>
</dbReference>
<feature type="transmembrane region" description="Helical" evidence="4">
    <location>
        <begin position="148"/>
        <end position="167"/>
    </location>
</feature>
<comment type="caution">
    <text evidence="6">The sequence shown here is derived from an EMBL/GenBank/DDBJ whole genome shotgun (WGS) entry which is preliminary data.</text>
</comment>
<feature type="transmembrane region" description="Helical" evidence="4">
    <location>
        <begin position="104"/>
        <end position="128"/>
    </location>
</feature>
<name>A0A2G9CAD8_9BURK</name>
<dbReference type="Pfam" id="PF06580">
    <property type="entry name" value="His_kinase"/>
    <property type="match status" value="1"/>
</dbReference>
<dbReference type="SMART" id="SM00387">
    <property type="entry name" value="HATPase_c"/>
    <property type="match status" value="1"/>
</dbReference>
<dbReference type="InterPro" id="IPR010559">
    <property type="entry name" value="Sig_transdc_His_kin_internal"/>
</dbReference>
<dbReference type="InterPro" id="IPR036890">
    <property type="entry name" value="HATPase_C_sf"/>
</dbReference>
<evidence type="ECO:0000256" key="3">
    <source>
        <dbReference type="SAM" id="MobiDB-lite"/>
    </source>
</evidence>
<dbReference type="GO" id="GO:0000155">
    <property type="term" value="F:phosphorelay sensor kinase activity"/>
    <property type="evidence" value="ECO:0007669"/>
    <property type="project" value="InterPro"/>
</dbReference>
<evidence type="ECO:0000256" key="1">
    <source>
        <dbReference type="ARBA" id="ARBA00000085"/>
    </source>
</evidence>
<keyword evidence="4" id="KW-0472">Membrane</keyword>
<dbReference type="EC" id="2.7.13.3" evidence="2"/>
<dbReference type="InterPro" id="IPR050640">
    <property type="entry name" value="Bact_2-comp_sensor_kinase"/>
</dbReference>
<dbReference type="SUPFAM" id="SSF55874">
    <property type="entry name" value="ATPase domain of HSP90 chaperone/DNA topoisomerase II/histidine kinase"/>
    <property type="match status" value="1"/>
</dbReference>
<protein>
    <recommendedName>
        <fullName evidence="2">histidine kinase</fullName>
        <ecNumber evidence="2">2.7.13.3</ecNumber>
    </recommendedName>
</protein>
<dbReference type="PRINTS" id="PR00344">
    <property type="entry name" value="BCTRLSENSOR"/>
</dbReference>
<keyword evidence="4" id="KW-0812">Transmembrane</keyword>
<keyword evidence="4" id="KW-1133">Transmembrane helix</keyword>